<comment type="pathway">
    <text evidence="1">Sulfur metabolism; glutathione metabolism.</text>
</comment>
<dbReference type="EC" id="3.4.19.13" evidence="1"/>
<keyword evidence="1" id="KW-0808">Transferase</keyword>
<keyword evidence="2" id="KW-0732">Signal</keyword>
<proteinExistence type="predicted"/>
<dbReference type="InterPro" id="IPR000101">
    <property type="entry name" value="GGT_peptidase"/>
</dbReference>
<dbReference type="EC" id="2.3.2.2" evidence="1"/>
<gene>
    <name evidence="3" type="ORF">VTK73DRAFT_6384</name>
</gene>
<dbReference type="PANTHER" id="PTHR11686">
    <property type="entry name" value="GAMMA GLUTAMYL TRANSPEPTIDASE"/>
    <property type="match status" value="1"/>
</dbReference>
<dbReference type="EMBL" id="JAZHXJ010000036">
    <property type="protein sequence ID" value="KAL1879994.1"/>
    <property type="molecule type" value="Genomic_DNA"/>
</dbReference>
<accession>A0ABR3XWU3</accession>
<organism evidence="3 4">
    <name type="scientific">Phialemonium thermophilum</name>
    <dbReference type="NCBI Taxonomy" id="223376"/>
    <lineage>
        <taxon>Eukaryota</taxon>
        <taxon>Fungi</taxon>
        <taxon>Dikarya</taxon>
        <taxon>Ascomycota</taxon>
        <taxon>Pezizomycotina</taxon>
        <taxon>Sordariomycetes</taxon>
        <taxon>Sordariomycetidae</taxon>
        <taxon>Cephalothecales</taxon>
        <taxon>Cephalothecaceae</taxon>
        <taxon>Phialemonium</taxon>
    </lineage>
</organism>
<reference evidence="3 4" key="1">
    <citation type="journal article" date="2024" name="Commun. Biol.">
        <title>Comparative genomic analysis of thermophilic fungi reveals convergent evolutionary adaptations and gene losses.</title>
        <authorList>
            <person name="Steindorff A.S."/>
            <person name="Aguilar-Pontes M.V."/>
            <person name="Robinson A.J."/>
            <person name="Andreopoulos B."/>
            <person name="LaButti K."/>
            <person name="Kuo A."/>
            <person name="Mondo S."/>
            <person name="Riley R."/>
            <person name="Otillar R."/>
            <person name="Haridas S."/>
            <person name="Lipzen A."/>
            <person name="Grimwood J."/>
            <person name="Schmutz J."/>
            <person name="Clum A."/>
            <person name="Reid I.D."/>
            <person name="Moisan M.C."/>
            <person name="Butler G."/>
            <person name="Nguyen T.T.M."/>
            <person name="Dewar K."/>
            <person name="Conant G."/>
            <person name="Drula E."/>
            <person name="Henrissat B."/>
            <person name="Hansel C."/>
            <person name="Singer S."/>
            <person name="Hutchinson M.I."/>
            <person name="de Vries R.P."/>
            <person name="Natvig D.O."/>
            <person name="Powell A.J."/>
            <person name="Tsang A."/>
            <person name="Grigoriev I.V."/>
        </authorList>
    </citation>
    <scope>NUCLEOTIDE SEQUENCE [LARGE SCALE GENOMIC DNA]</scope>
    <source>
        <strain evidence="3 4">ATCC 24622</strain>
    </source>
</reference>
<feature type="chain" id="PRO_5046656183" description="Glutathione hydrolase" evidence="2">
    <location>
        <begin position="26"/>
        <end position="571"/>
    </location>
</feature>
<comment type="catalytic activity">
    <reaction evidence="1">
        <text>glutathione + H2O = L-cysteinylglycine + L-glutamate</text>
        <dbReference type="Rhea" id="RHEA:28807"/>
        <dbReference type="ChEBI" id="CHEBI:15377"/>
        <dbReference type="ChEBI" id="CHEBI:29985"/>
        <dbReference type="ChEBI" id="CHEBI:57925"/>
        <dbReference type="ChEBI" id="CHEBI:61694"/>
        <dbReference type="EC" id="3.4.19.13"/>
    </reaction>
</comment>
<keyword evidence="4" id="KW-1185">Reference proteome</keyword>
<comment type="function">
    <text evidence="1">Cleaves the gamma-glutamyl peptide bond of glutathione and glutathione conjugates.</text>
</comment>
<feature type="signal peptide" evidence="2">
    <location>
        <begin position="1"/>
        <end position="25"/>
    </location>
</feature>
<evidence type="ECO:0000313" key="4">
    <source>
        <dbReference type="Proteomes" id="UP001586593"/>
    </source>
</evidence>
<evidence type="ECO:0000256" key="1">
    <source>
        <dbReference type="RuleBase" id="RU368068"/>
    </source>
</evidence>
<dbReference type="SUPFAM" id="SSF56235">
    <property type="entry name" value="N-terminal nucleophile aminohydrolases (Ntn hydrolases)"/>
    <property type="match status" value="1"/>
</dbReference>
<dbReference type="PANTHER" id="PTHR11686:SF62">
    <property type="entry name" value="GLUTATHIONE HYDROLASE"/>
    <property type="match status" value="1"/>
</dbReference>
<dbReference type="InterPro" id="IPR043138">
    <property type="entry name" value="GGT_lsub"/>
</dbReference>
<name>A0ABR3XWU3_9PEZI</name>
<dbReference type="Gene3D" id="1.10.246.130">
    <property type="match status" value="1"/>
</dbReference>
<dbReference type="Gene3D" id="3.60.20.40">
    <property type="match status" value="1"/>
</dbReference>
<dbReference type="Pfam" id="PF01019">
    <property type="entry name" value="G_glu_transpept"/>
    <property type="match status" value="1"/>
</dbReference>
<dbReference type="InterPro" id="IPR029055">
    <property type="entry name" value="Ntn_hydrolases_N"/>
</dbReference>
<evidence type="ECO:0000313" key="3">
    <source>
        <dbReference type="EMBL" id="KAL1879994.1"/>
    </source>
</evidence>
<comment type="catalytic activity">
    <reaction evidence="1">
        <text>an N-terminal (5-L-glutamyl)-[peptide] + an alpha-amino acid = 5-L-glutamyl amino acid + an N-terminal L-alpha-aminoacyl-[peptide]</text>
        <dbReference type="Rhea" id="RHEA:23904"/>
        <dbReference type="Rhea" id="RHEA-COMP:9780"/>
        <dbReference type="Rhea" id="RHEA-COMP:9795"/>
        <dbReference type="ChEBI" id="CHEBI:77644"/>
        <dbReference type="ChEBI" id="CHEBI:78597"/>
        <dbReference type="ChEBI" id="CHEBI:78599"/>
        <dbReference type="ChEBI" id="CHEBI:78608"/>
        <dbReference type="EC" id="2.3.2.2"/>
    </reaction>
</comment>
<keyword evidence="1" id="KW-0012">Acyltransferase</keyword>
<dbReference type="PRINTS" id="PR01210">
    <property type="entry name" value="GGTRANSPTASE"/>
</dbReference>
<protein>
    <recommendedName>
        <fullName evidence="1">Glutathione hydrolase</fullName>
        <ecNumber evidence="1">2.3.2.2</ecNumber>
        <ecNumber evidence="1">3.4.19.13</ecNumber>
    </recommendedName>
    <alternativeName>
        <fullName evidence="1">Gamma-glutamyltransferase</fullName>
    </alternativeName>
    <alternativeName>
        <fullName evidence="1">Gamma-glutamyltranspeptidase</fullName>
    </alternativeName>
</protein>
<dbReference type="Proteomes" id="UP001586593">
    <property type="component" value="Unassembled WGS sequence"/>
</dbReference>
<comment type="catalytic activity">
    <reaction evidence="1">
        <text>an S-substituted glutathione + H2O = an S-substituted L-cysteinylglycine + L-glutamate</text>
        <dbReference type="Rhea" id="RHEA:59468"/>
        <dbReference type="ChEBI" id="CHEBI:15377"/>
        <dbReference type="ChEBI" id="CHEBI:29985"/>
        <dbReference type="ChEBI" id="CHEBI:90779"/>
        <dbReference type="ChEBI" id="CHEBI:143103"/>
        <dbReference type="EC" id="3.4.19.13"/>
    </reaction>
</comment>
<comment type="caution">
    <text evidence="3">The sequence shown here is derived from an EMBL/GenBank/DDBJ whole genome shotgun (WGS) entry which is preliminary data.</text>
</comment>
<sequence length="571" mass="62267">MLHSSLLEGLMRSLISAWLFGSSLAHPLQTVLSANVRGARGAVSSESTICSQIGIDLMRVGGNAADAMVGTNLCVGVIGMYHSGIGGGGFMLVRDQDGQYESIDYRETAPATAFKDMYQGNLNGSIHGGLATAVPGELRGLEYLHKKHGVLPWRAIVYPSVQLAREGFNVTEDLVRYMASAVSGGRNFLVDDPVWAQDFAPNGTLLKLGDIITRKRYANTLEKIANHGAGVFYEGELAQSMVDIIQATNGTMTLDDLRSYKVSVRPPLNITYRGYRLFTTDAPSSGAVTLNILKTMEQFPLEDREDVNLRTHRFDEAMRFAYSARQNLGDPDYIRNVDQYEDLMLSEEKAKDTRGRIRDNETQPVDAYDPNHTYAPDGFGTSHIVVTDSSGLTITSTTTINLLFGAQIMTPDTGIILNNEMDDFSIPGVRNSFGYEPSPNNFVTAGKRPLSTITPVIAEHGNGTVFFATGAAGGSRIVSATAQTVWHVIEHEMSMHDAIAEPRLHDQLMPNEVTVEYSFNNDTIASLQEKGHNVTRIPLAASAVQGVLRLWDGVFEAASETRQKNSGGFTL</sequence>
<dbReference type="NCBIfam" id="TIGR00066">
    <property type="entry name" value="g_glut_trans"/>
    <property type="match status" value="1"/>
</dbReference>
<dbReference type="InterPro" id="IPR043137">
    <property type="entry name" value="GGT_ssub_C"/>
</dbReference>
<evidence type="ECO:0000256" key="2">
    <source>
        <dbReference type="SAM" id="SignalP"/>
    </source>
</evidence>
<keyword evidence="1" id="KW-0378">Hydrolase</keyword>